<keyword evidence="11" id="KW-0347">Helicase</keyword>
<dbReference type="InterPro" id="IPR037103">
    <property type="entry name" value="Tubulin/FtsZ-like_C"/>
</dbReference>
<comment type="subcellular location">
    <subcellularLocation>
        <location evidence="2">Cytoplasm</location>
        <location evidence="2">Cytoskeleton</location>
    </subcellularLocation>
</comment>
<evidence type="ECO:0000256" key="4">
    <source>
        <dbReference type="ARBA" id="ARBA00011747"/>
    </source>
</evidence>
<keyword evidence="9" id="KW-0547">Nucleotide-binding</keyword>
<evidence type="ECO:0000256" key="5">
    <source>
        <dbReference type="ARBA" id="ARBA00012552"/>
    </source>
</evidence>
<evidence type="ECO:0000256" key="2">
    <source>
        <dbReference type="ARBA" id="ARBA00004245"/>
    </source>
</evidence>
<dbReference type="Gene3D" id="3.40.50.300">
    <property type="entry name" value="P-loop containing nucleotide triphosphate hydrolases"/>
    <property type="match status" value="2"/>
</dbReference>
<accession>A0A084WCU7</accession>
<evidence type="ECO:0000259" key="20">
    <source>
        <dbReference type="PROSITE" id="PS51192"/>
    </source>
</evidence>
<dbReference type="PRINTS" id="PR01163">
    <property type="entry name" value="BETATUBULIN"/>
</dbReference>
<dbReference type="SMART" id="SM00865">
    <property type="entry name" value="Tubulin_C"/>
    <property type="match status" value="1"/>
</dbReference>
<feature type="domain" description="Helicase ATP-binding" evidence="20">
    <location>
        <begin position="139"/>
        <end position="308"/>
    </location>
</feature>
<keyword evidence="12" id="KW-0067">ATP-binding</keyword>
<gene>
    <name evidence="23" type="ORF">ZHAS_00016161</name>
</gene>
<keyword evidence="25" id="KW-1185">Reference proteome</keyword>
<dbReference type="CDD" id="cd02187">
    <property type="entry name" value="beta_tubulin"/>
    <property type="match status" value="1"/>
</dbReference>
<evidence type="ECO:0000256" key="1">
    <source>
        <dbReference type="ARBA" id="ARBA00001946"/>
    </source>
</evidence>
<comment type="subunit">
    <text evidence="4">Dimer of alpha and beta chains. A typical microtubule is a hollow water-filled tube with an outer diameter of 25 nm and an inner diameter of 15 nM. Alpha-beta heterodimers associate head-to-tail to form protofilaments running lengthwise along the microtubule wall with the beta-tubulin subunit facing the microtubule plus end conferring a structural polarity. Microtubules usually have 13 protofilaments but different protofilament numbers can be found in some organisms and specialized cells.</text>
</comment>
<comment type="function">
    <text evidence="16">Tubulin is the major constituent of microtubules, a cylinder consisting of laterally associated linear protofilaments composed of alpha- and beta-tubulin heterodimers. Microtubules grow by the addition of GTP-tubulin dimers to the microtubule end, where a stabilizing cap forms. Below the cap, tubulin dimers are in GDP-bound state, owing to GTPase activity of alpha-tubulin.</text>
</comment>
<sequence length="1186" mass="129886">MGPNRRGVRDNRSAERSSGRSFGGGGASSLIRRNERNGGRVEKRFDRMERNGENLRSIRWDQVNLEAFQKNFFQPASSVLNRSRAEVNQYLDKNEITVYGKNVPSPILHFHESGFPQYMLDEIARQGFKEPTYIQAVGWSIAMSGRDMVGIAKTGSGKTLAYILPALVHISNQPRLARGDGPIALVLAPTRELAQQIQQVCEDFGRRMGIHNTCVFGGASKYPQADDLRRGVEIVIATPGRLIDFLERETTKPAAHHADRMLDMGFEPQIRKIISQIRPDRQVLMWSATWPKEIRKLAEEFLRDYIQINIGSLNLAANENILQIIECCEEYEKETRLFKLLQHISSQADGKTIVFVETKRKVDKIVNVIRRQGWRADGIHGDKSQKDRDYVLNTFRRSTNGILVATDVASRGLDVDDVKFVINFDFPNNTEDYVHRIGRTGRSTNKGTSCTFFTPANASKAGDLISVLQDANQFINPELHEYARGNGRHRGGGGGRQRGNMGGGGGGRDRGGPRGGRMGGSRFSDNKPPGRGDEGGYRNGGNDDRGPKYPRRDEFGRNERDHRDGGSRPGGGYGSSGSRTANGLGSNGYGAGSAATSYGGDDRSYGGHYGSSSQPQGPAYGGAVAYGGTSSAGGSRRSDVDRSRAPGAGGSIGLTATPALASAVAYGHPVVQQMAGPYGAAVGGYQYAAASAYPPRGVMPPMPTGGMLPFSGFSFRDGRPSGPELRRLECFSGANFSSISISNTAAIVVMREIVVFHLGQCGNRVAESFWQYICGEHCLNAFGQFEGEHFLPLQRINVYFDEAACCNFVPRAIFADLEPSALNYLRCSSHGRLFSPESFVSGQSSAGNNWARGYHTEGAELLDRIVESARRMAEGCDCLQGFQLVHSIGGGTGSGLGTLLLENLKDHFPGRINNTFSVIPSPKVSEVVVEPYNAVFALSSMVQSADETFCLDNEALYDICVDTLRLPAPSLDDLNHLISSAMAGVTSSFRFPGQLNSDLRKLLTNMVPYRKLHFFVPGIAPLCARASECYRQPTVPELVYQLFSGSNLMAACNPAQGTFLTAAAIFRGRLSTRLVEEQMAGVLAKHDLAFCDFIPNNVKTSICDVPPRGHKMAATFVANTTAITQLFRRITGQFGSMFRQRAFLHWYTGEGMDEDEFTLMEQRLADLIEEYGVYEQERKPYVDEVD</sequence>
<evidence type="ECO:0000256" key="6">
    <source>
        <dbReference type="ARBA" id="ARBA00022490"/>
    </source>
</evidence>
<keyword evidence="7" id="KW-0493">Microtubule</keyword>
<evidence type="ECO:0000313" key="24">
    <source>
        <dbReference type="EnsemblMetazoa" id="ASIC016161-PA"/>
    </source>
</evidence>
<feature type="region of interest" description="Disordered" evidence="19">
    <location>
        <begin position="605"/>
        <end position="649"/>
    </location>
</feature>
<dbReference type="InterPro" id="IPR027417">
    <property type="entry name" value="P-loop_NTPase"/>
</dbReference>
<dbReference type="PRINTS" id="PR01161">
    <property type="entry name" value="TUBULIN"/>
</dbReference>
<dbReference type="InterPro" id="IPR002453">
    <property type="entry name" value="Beta_tubulin"/>
</dbReference>
<dbReference type="FunFam" id="3.40.50.300:FF:000008">
    <property type="entry name" value="ATP-dependent RNA helicase RhlB"/>
    <property type="match status" value="1"/>
</dbReference>
<dbReference type="FunFam" id="3.30.1330.20:FF:000009">
    <property type="entry name" value="Tubulin beta chain"/>
    <property type="match status" value="1"/>
</dbReference>
<reference evidence="23 25" key="1">
    <citation type="journal article" date="2014" name="BMC Genomics">
        <title>Genome sequence of Anopheles sinensis provides insight into genetics basis of mosquito competence for malaria parasites.</title>
        <authorList>
            <person name="Zhou D."/>
            <person name="Zhang D."/>
            <person name="Ding G."/>
            <person name="Shi L."/>
            <person name="Hou Q."/>
            <person name="Ye Y."/>
            <person name="Xu Y."/>
            <person name="Zhou H."/>
            <person name="Xiong C."/>
            <person name="Li S."/>
            <person name="Yu J."/>
            <person name="Hong S."/>
            <person name="Yu X."/>
            <person name="Zou P."/>
            <person name="Chen C."/>
            <person name="Chang X."/>
            <person name="Wang W."/>
            <person name="Lv Y."/>
            <person name="Sun Y."/>
            <person name="Ma L."/>
            <person name="Shen B."/>
            <person name="Zhu C."/>
        </authorList>
    </citation>
    <scope>NUCLEOTIDE SEQUENCE [LARGE SCALE GENOMIC DNA]</scope>
</reference>
<dbReference type="Pfam" id="PF00271">
    <property type="entry name" value="Helicase_C"/>
    <property type="match status" value="1"/>
</dbReference>
<dbReference type="SUPFAM" id="SSF55307">
    <property type="entry name" value="Tubulin C-terminal domain-like"/>
    <property type="match status" value="1"/>
</dbReference>
<dbReference type="GO" id="GO:0005525">
    <property type="term" value="F:GTP binding"/>
    <property type="evidence" value="ECO:0007669"/>
    <property type="project" value="UniProtKB-KW"/>
</dbReference>
<feature type="short sequence motif" description="Q motif" evidence="18">
    <location>
        <begin position="108"/>
        <end position="136"/>
    </location>
</feature>
<protein>
    <recommendedName>
        <fullName evidence="5">RNA helicase</fullName>
        <ecNumber evidence="5">3.6.4.13</ecNumber>
    </recommendedName>
</protein>
<comment type="catalytic activity">
    <reaction evidence="17">
        <text>ATP + H2O = ADP + phosphate + H(+)</text>
        <dbReference type="Rhea" id="RHEA:13065"/>
        <dbReference type="ChEBI" id="CHEBI:15377"/>
        <dbReference type="ChEBI" id="CHEBI:15378"/>
        <dbReference type="ChEBI" id="CHEBI:30616"/>
        <dbReference type="ChEBI" id="CHEBI:43474"/>
        <dbReference type="ChEBI" id="CHEBI:456216"/>
        <dbReference type="EC" id="3.6.4.13"/>
    </reaction>
</comment>
<evidence type="ECO:0000256" key="7">
    <source>
        <dbReference type="ARBA" id="ARBA00022701"/>
    </source>
</evidence>
<dbReference type="Pfam" id="PF00270">
    <property type="entry name" value="DEAD"/>
    <property type="match status" value="1"/>
</dbReference>
<comment type="similarity">
    <text evidence="3">Belongs to the tubulin family.</text>
</comment>
<evidence type="ECO:0000313" key="23">
    <source>
        <dbReference type="EMBL" id="KFB48041.1"/>
    </source>
</evidence>
<dbReference type="PROSITE" id="PS51192">
    <property type="entry name" value="HELICASE_ATP_BIND_1"/>
    <property type="match status" value="1"/>
</dbReference>
<dbReference type="GO" id="GO:0003676">
    <property type="term" value="F:nucleic acid binding"/>
    <property type="evidence" value="ECO:0007669"/>
    <property type="project" value="InterPro"/>
</dbReference>
<evidence type="ECO:0000256" key="17">
    <source>
        <dbReference type="ARBA" id="ARBA00047984"/>
    </source>
</evidence>
<dbReference type="Gene3D" id="3.40.50.1440">
    <property type="entry name" value="Tubulin/FtsZ, GTPase domain"/>
    <property type="match status" value="1"/>
</dbReference>
<evidence type="ECO:0000256" key="9">
    <source>
        <dbReference type="ARBA" id="ARBA00022741"/>
    </source>
</evidence>
<dbReference type="InterPro" id="IPR036525">
    <property type="entry name" value="Tubulin/FtsZ_GTPase_sf"/>
</dbReference>
<dbReference type="EMBL" id="ATLV01022886">
    <property type="status" value="NOT_ANNOTATED_CDS"/>
    <property type="molecule type" value="Genomic_DNA"/>
</dbReference>
<dbReference type="InterPro" id="IPR003008">
    <property type="entry name" value="Tubulin_FtsZ_GTPase"/>
</dbReference>
<dbReference type="InterPro" id="IPR008280">
    <property type="entry name" value="Tub_FtsZ_C"/>
</dbReference>
<dbReference type="InterPro" id="IPR018316">
    <property type="entry name" value="Tubulin/FtsZ_2-layer-sand-dom"/>
</dbReference>
<dbReference type="GO" id="GO:0005874">
    <property type="term" value="C:microtubule"/>
    <property type="evidence" value="ECO:0007669"/>
    <property type="project" value="UniProtKB-KW"/>
</dbReference>
<proteinExistence type="inferred from homology"/>
<dbReference type="GO" id="GO:0007017">
    <property type="term" value="P:microtubule-based process"/>
    <property type="evidence" value="ECO:0007669"/>
    <property type="project" value="InterPro"/>
</dbReference>
<dbReference type="PROSITE" id="PS51195">
    <property type="entry name" value="Q_MOTIF"/>
    <property type="match status" value="1"/>
</dbReference>
<evidence type="ECO:0000256" key="10">
    <source>
        <dbReference type="ARBA" id="ARBA00022801"/>
    </source>
</evidence>
<dbReference type="GO" id="GO:0003724">
    <property type="term" value="F:RNA helicase activity"/>
    <property type="evidence" value="ECO:0007669"/>
    <property type="project" value="UniProtKB-EC"/>
</dbReference>
<dbReference type="InterPro" id="IPR011545">
    <property type="entry name" value="DEAD/DEAH_box_helicase_dom"/>
</dbReference>
<dbReference type="Gene3D" id="1.10.287.600">
    <property type="entry name" value="Helix hairpin bin"/>
    <property type="match status" value="1"/>
</dbReference>
<dbReference type="InterPro" id="IPR023123">
    <property type="entry name" value="Tubulin_C"/>
</dbReference>
<keyword evidence="6" id="KW-0963">Cytoplasm</keyword>
<feature type="domain" description="Helicase C-terminal" evidence="21">
    <location>
        <begin position="336"/>
        <end position="483"/>
    </location>
</feature>
<dbReference type="SUPFAM" id="SSF52540">
    <property type="entry name" value="P-loop containing nucleoside triphosphate hydrolases"/>
    <property type="match status" value="1"/>
</dbReference>
<evidence type="ECO:0000256" key="16">
    <source>
        <dbReference type="ARBA" id="ARBA00034296"/>
    </source>
</evidence>
<dbReference type="InterPro" id="IPR017975">
    <property type="entry name" value="Tubulin_CS"/>
</dbReference>
<evidence type="ECO:0000256" key="11">
    <source>
        <dbReference type="ARBA" id="ARBA00022806"/>
    </source>
</evidence>
<dbReference type="GO" id="GO:0003924">
    <property type="term" value="F:GTPase activity"/>
    <property type="evidence" value="ECO:0007669"/>
    <property type="project" value="InterPro"/>
</dbReference>
<keyword evidence="14" id="KW-0342">GTP-binding</keyword>
<dbReference type="PROSITE" id="PS00227">
    <property type="entry name" value="TUBULIN"/>
    <property type="match status" value="1"/>
</dbReference>
<evidence type="ECO:0000259" key="21">
    <source>
        <dbReference type="PROSITE" id="PS51194"/>
    </source>
</evidence>
<keyword evidence="15" id="KW-0206">Cytoskeleton</keyword>
<dbReference type="STRING" id="74873.A0A084WCU7"/>
<dbReference type="Gene3D" id="3.30.1330.20">
    <property type="entry name" value="Tubulin/FtsZ, C-terminal domain"/>
    <property type="match status" value="1"/>
</dbReference>
<evidence type="ECO:0000256" key="8">
    <source>
        <dbReference type="ARBA" id="ARBA00022723"/>
    </source>
</evidence>
<dbReference type="GO" id="GO:0046872">
    <property type="term" value="F:metal ion binding"/>
    <property type="evidence" value="ECO:0007669"/>
    <property type="project" value="UniProtKB-KW"/>
</dbReference>
<evidence type="ECO:0000256" key="14">
    <source>
        <dbReference type="ARBA" id="ARBA00023134"/>
    </source>
</evidence>
<feature type="compositionally biased region" description="Basic and acidic residues" evidence="19">
    <location>
        <begin position="7"/>
        <end position="18"/>
    </location>
</feature>
<dbReference type="VEuPathDB" id="VectorBase:ASIS009439"/>
<dbReference type="OrthoDB" id="196131at2759"/>
<keyword evidence="13" id="KW-0460">Magnesium</keyword>
<dbReference type="Pfam" id="PF00091">
    <property type="entry name" value="Tubulin"/>
    <property type="match status" value="1"/>
</dbReference>
<evidence type="ECO:0000313" key="25">
    <source>
        <dbReference type="Proteomes" id="UP000030765"/>
    </source>
</evidence>
<dbReference type="EMBL" id="ATLV01022885">
    <property type="status" value="NOT_ANNOTATED_CDS"/>
    <property type="molecule type" value="Genomic_DNA"/>
</dbReference>
<dbReference type="GO" id="GO:0031047">
    <property type="term" value="P:regulatory ncRNA-mediated gene silencing"/>
    <property type="evidence" value="ECO:0007669"/>
    <property type="project" value="UniProtKB-ARBA"/>
</dbReference>
<feature type="compositionally biased region" description="Gly residues" evidence="19">
    <location>
        <begin position="492"/>
        <end position="506"/>
    </location>
</feature>
<evidence type="ECO:0000259" key="22">
    <source>
        <dbReference type="PROSITE" id="PS51195"/>
    </source>
</evidence>
<evidence type="ECO:0000256" key="19">
    <source>
        <dbReference type="SAM" id="MobiDB-lite"/>
    </source>
</evidence>
<dbReference type="SMART" id="SM00864">
    <property type="entry name" value="Tubulin"/>
    <property type="match status" value="1"/>
</dbReference>
<dbReference type="InterPro" id="IPR001650">
    <property type="entry name" value="Helicase_C-like"/>
</dbReference>
<dbReference type="SUPFAM" id="SSF52490">
    <property type="entry name" value="Tubulin nucleotide-binding domain-like"/>
    <property type="match status" value="1"/>
</dbReference>
<dbReference type="FunFam" id="3.40.50.300:FF:000079">
    <property type="entry name" value="probable ATP-dependent RNA helicase DDX17"/>
    <property type="match status" value="1"/>
</dbReference>
<dbReference type="Pfam" id="PF03953">
    <property type="entry name" value="Tubulin_C"/>
    <property type="match status" value="1"/>
</dbReference>
<evidence type="ECO:0000256" key="12">
    <source>
        <dbReference type="ARBA" id="ARBA00022840"/>
    </source>
</evidence>
<keyword evidence="8" id="KW-0479">Metal-binding</keyword>
<dbReference type="Proteomes" id="UP000030765">
    <property type="component" value="Unassembled WGS sequence"/>
</dbReference>
<dbReference type="InterPro" id="IPR014001">
    <property type="entry name" value="Helicase_ATP-bd"/>
</dbReference>
<comment type="cofactor">
    <cofactor evidence="1">
        <name>Mg(2+)</name>
        <dbReference type="ChEBI" id="CHEBI:18420"/>
    </cofactor>
</comment>
<evidence type="ECO:0000256" key="3">
    <source>
        <dbReference type="ARBA" id="ARBA00009636"/>
    </source>
</evidence>
<dbReference type="GO" id="GO:0005524">
    <property type="term" value="F:ATP binding"/>
    <property type="evidence" value="ECO:0007669"/>
    <property type="project" value="UniProtKB-KW"/>
</dbReference>
<dbReference type="VEuPathDB" id="VectorBase:ASIS012007"/>
<dbReference type="SMART" id="SM00487">
    <property type="entry name" value="DEXDc"/>
    <property type="match status" value="1"/>
</dbReference>
<dbReference type="AlphaFoldDB" id="A0A084WCU7"/>
<dbReference type="GO" id="GO:0005200">
    <property type="term" value="F:structural constituent of cytoskeleton"/>
    <property type="evidence" value="ECO:0007669"/>
    <property type="project" value="InterPro"/>
</dbReference>
<dbReference type="VEuPathDB" id="VectorBase:ASIC016161"/>
<dbReference type="InterPro" id="IPR000217">
    <property type="entry name" value="Tubulin"/>
</dbReference>
<evidence type="ECO:0000256" key="13">
    <source>
        <dbReference type="ARBA" id="ARBA00022842"/>
    </source>
</evidence>
<evidence type="ECO:0000256" key="18">
    <source>
        <dbReference type="PROSITE-ProRule" id="PRU00552"/>
    </source>
</evidence>
<dbReference type="SMART" id="SM00490">
    <property type="entry name" value="HELICc"/>
    <property type="match status" value="1"/>
</dbReference>
<dbReference type="InterPro" id="IPR014014">
    <property type="entry name" value="RNA_helicase_DEAD_Q_motif"/>
</dbReference>
<name>A0A084WCU7_ANOSI</name>
<feature type="compositionally biased region" description="Basic and acidic residues" evidence="19">
    <location>
        <begin position="524"/>
        <end position="566"/>
    </location>
</feature>
<dbReference type="EMBL" id="KE525337">
    <property type="protein sequence ID" value="KFB48041.1"/>
    <property type="molecule type" value="Genomic_DNA"/>
</dbReference>
<keyword evidence="10" id="KW-0378">Hydrolase</keyword>
<dbReference type="PANTHER" id="PTHR11588">
    <property type="entry name" value="TUBULIN"/>
    <property type="match status" value="1"/>
</dbReference>
<dbReference type="CDD" id="cd18787">
    <property type="entry name" value="SF2_C_DEAD"/>
    <property type="match status" value="1"/>
</dbReference>
<feature type="region of interest" description="Disordered" evidence="19">
    <location>
        <begin position="483"/>
        <end position="585"/>
    </location>
</feature>
<dbReference type="PROSITE" id="PS51194">
    <property type="entry name" value="HELICASE_CTER"/>
    <property type="match status" value="1"/>
</dbReference>
<dbReference type="CDD" id="cd17966">
    <property type="entry name" value="DEADc_DDX5_DDX17"/>
    <property type="match status" value="1"/>
</dbReference>
<reference evidence="24" key="2">
    <citation type="submission" date="2020-05" db="UniProtKB">
        <authorList>
            <consortium name="EnsemblMetazoa"/>
        </authorList>
    </citation>
    <scope>IDENTIFICATION</scope>
</reference>
<feature type="domain" description="DEAD-box RNA helicase Q" evidence="22">
    <location>
        <begin position="108"/>
        <end position="136"/>
    </location>
</feature>
<feature type="compositionally biased region" description="Low complexity" evidence="19">
    <location>
        <begin position="617"/>
        <end position="635"/>
    </location>
</feature>
<dbReference type="EC" id="3.6.4.13" evidence="5"/>
<feature type="region of interest" description="Disordered" evidence="19">
    <location>
        <begin position="1"/>
        <end position="38"/>
    </location>
</feature>
<dbReference type="EnsemblMetazoa" id="ASIC016161-RA">
    <property type="protein sequence ID" value="ASIC016161-PA"/>
    <property type="gene ID" value="ASIC016161"/>
</dbReference>
<organism evidence="23">
    <name type="scientific">Anopheles sinensis</name>
    <name type="common">Mosquito</name>
    <dbReference type="NCBI Taxonomy" id="74873"/>
    <lineage>
        <taxon>Eukaryota</taxon>
        <taxon>Metazoa</taxon>
        <taxon>Ecdysozoa</taxon>
        <taxon>Arthropoda</taxon>
        <taxon>Hexapoda</taxon>
        <taxon>Insecta</taxon>
        <taxon>Pterygota</taxon>
        <taxon>Neoptera</taxon>
        <taxon>Endopterygota</taxon>
        <taxon>Diptera</taxon>
        <taxon>Nematocera</taxon>
        <taxon>Culicoidea</taxon>
        <taxon>Culicidae</taxon>
        <taxon>Anophelinae</taxon>
        <taxon>Anopheles</taxon>
    </lineage>
</organism>
<evidence type="ECO:0000256" key="15">
    <source>
        <dbReference type="ARBA" id="ARBA00023212"/>
    </source>
</evidence>